<proteinExistence type="inferred from homology"/>
<dbReference type="InterPro" id="IPR014001">
    <property type="entry name" value="Helicase_ATP-bd"/>
</dbReference>
<dbReference type="InterPro" id="IPR001650">
    <property type="entry name" value="Helicase_C-like"/>
</dbReference>
<feature type="compositionally biased region" description="Basic and acidic residues" evidence="16">
    <location>
        <begin position="194"/>
        <end position="236"/>
    </location>
</feature>
<feature type="domain" description="Helicase ATP-binding" evidence="17">
    <location>
        <begin position="478"/>
        <end position="647"/>
    </location>
</feature>
<evidence type="ECO:0000256" key="3">
    <source>
        <dbReference type="ARBA" id="ARBA00022472"/>
    </source>
</evidence>
<feature type="compositionally biased region" description="Polar residues" evidence="16">
    <location>
        <begin position="270"/>
        <end position="282"/>
    </location>
</feature>
<organism evidence="19 20">
    <name type="scientific">Oncorhynchus mykiss</name>
    <name type="common">Rainbow trout</name>
    <name type="synonym">Salmo gairdneri</name>
    <dbReference type="NCBI Taxonomy" id="8022"/>
    <lineage>
        <taxon>Eukaryota</taxon>
        <taxon>Metazoa</taxon>
        <taxon>Chordata</taxon>
        <taxon>Craniata</taxon>
        <taxon>Vertebrata</taxon>
        <taxon>Euteleostomi</taxon>
        <taxon>Actinopterygii</taxon>
        <taxon>Neopterygii</taxon>
        <taxon>Teleostei</taxon>
        <taxon>Protacanthopterygii</taxon>
        <taxon>Salmoniformes</taxon>
        <taxon>Salmonidae</taxon>
        <taxon>Salmoninae</taxon>
        <taxon>Oncorhynchus</taxon>
    </lineage>
</organism>
<comment type="similarity">
    <text evidence="2">Belongs to the SNF2/RAD54 helicase family.</text>
</comment>
<dbReference type="PROSITE" id="PS51192">
    <property type="entry name" value="HELICASE_ATP_BIND_1"/>
    <property type="match status" value="1"/>
</dbReference>
<dbReference type="GO" id="GO:0005634">
    <property type="term" value="C:nucleus"/>
    <property type="evidence" value="ECO:0007669"/>
    <property type="project" value="UniProtKB-SubCell"/>
</dbReference>
<keyword evidence="7" id="KW-0347">Helicase</keyword>
<keyword evidence="20" id="KW-1185">Reference proteome</keyword>
<dbReference type="Pfam" id="PF00176">
    <property type="entry name" value="SNF2-rel_dom"/>
    <property type="match status" value="1"/>
</dbReference>
<dbReference type="Gene3D" id="3.40.50.300">
    <property type="entry name" value="P-loop containing nucleotide triphosphate hydrolases"/>
    <property type="match status" value="1"/>
</dbReference>
<dbReference type="CDD" id="cd18793">
    <property type="entry name" value="SF2_C_SNF"/>
    <property type="match status" value="1"/>
</dbReference>
<dbReference type="FunFam" id="3.40.50.10810:FF:000043">
    <property type="entry name" value="Transcription termination factor 2"/>
    <property type="match status" value="1"/>
</dbReference>
<dbReference type="InterPro" id="IPR038718">
    <property type="entry name" value="SNF2-like_sf"/>
</dbReference>
<evidence type="ECO:0000256" key="4">
    <source>
        <dbReference type="ARBA" id="ARBA00022553"/>
    </source>
</evidence>
<evidence type="ECO:0000259" key="18">
    <source>
        <dbReference type="PROSITE" id="PS51194"/>
    </source>
</evidence>
<dbReference type="SMART" id="SM00490">
    <property type="entry name" value="HELICc"/>
    <property type="match status" value="1"/>
</dbReference>
<keyword evidence="3" id="KW-0806">Transcription termination</keyword>
<feature type="compositionally biased region" description="Basic and acidic residues" evidence="16">
    <location>
        <begin position="283"/>
        <end position="293"/>
    </location>
</feature>
<comment type="subcellular location">
    <subcellularLocation>
        <location evidence="1">Nucleus</location>
    </subcellularLocation>
</comment>
<dbReference type="GO" id="GO:0006353">
    <property type="term" value="P:DNA-templated transcription termination"/>
    <property type="evidence" value="ECO:0007669"/>
    <property type="project" value="UniProtKB-KW"/>
</dbReference>
<dbReference type="GO" id="GO:0005524">
    <property type="term" value="F:ATP binding"/>
    <property type="evidence" value="ECO:0007669"/>
    <property type="project" value="UniProtKB-KW"/>
</dbReference>
<dbReference type="GO" id="GO:0005737">
    <property type="term" value="C:cytoplasm"/>
    <property type="evidence" value="ECO:0007669"/>
    <property type="project" value="UniProtKB-ARBA"/>
</dbReference>
<evidence type="ECO:0000256" key="2">
    <source>
        <dbReference type="ARBA" id="ARBA00007025"/>
    </source>
</evidence>
<evidence type="ECO:0000256" key="14">
    <source>
        <dbReference type="ARBA" id="ARBA00079067"/>
    </source>
</evidence>
<dbReference type="GO" id="GO:0016787">
    <property type="term" value="F:hydrolase activity"/>
    <property type="evidence" value="ECO:0007669"/>
    <property type="project" value="UniProtKB-KW"/>
</dbReference>
<feature type="compositionally biased region" description="Basic and acidic residues" evidence="16">
    <location>
        <begin position="121"/>
        <end position="165"/>
    </location>
</feature>
<reference evidence="19" key="2">
    <citation type="submission" date="2025-08" db="UniProtKB">
        <authorList>
            <consortium name="Ensembl"/>
        </authorList>
    </citation>
    <scope>IDENTIFICATION</scope>
</reference>
<evidence type="ECO:0000256" key="6">
    <source>
        <dbReference type="ARBA" id="ARBA00022801"/>
    </source>
</evidence>
<dbReference type="GO" id="GO:0008094">
    <property type="term" value="F:ATP-dependent activity, acting on DNA"/>
    <property type="evidence" value="ECO:0007669"/>
    <property type="project" value="UniProtKB-ARBA"/>
</dbReference>
<dbReference type="Proteomes" id="UP000694395">
    <property type="component" value="Chromosome 3"/>
</dbReference>
<dbReference type="SMART" id="SM00487">
    <property type="entry name" value="DEXDc"/>
    <property type="match status" value="1"/>
</dbReference>
<evidence type="ECO:0000259" key="17">
    <source>
        <dbReference type="PROSITE" id="PS51192"/>
    </source>
</evidence>
<keyword evidence="6" id="KW-0378">Hydrolase</keyword>
<feature type="region of interest" description="Disordered" evidence="16">
    <location>
        <begin position="88"/>
        <end position="342"/>
    </location>
</feature>
<evidence type="ECO:0000256" key="16">
    <source>
        <dbReference type="SAM" id="MobiDB-lite"/>
    </source>
</evidence>
<keyword evidence="5" id="KW-0547">Nucleotide-binding</keyword>
<dbReference type="PROSITE" id="PS51194">
    <property type="entry name" value="HELICASE_CTER"/>
    <property type="match status" value="1"/>
</dbReference>
<protein>
    <recommendedName>
        <fullName evidence="13">Transcription termination factor 2</fullName>
    </recommendedName>
    <alternativeName>
        <fullName evidence="15">RNA polymerase II termination factor</fullName>
    </alternativeName>
    <alternativeName>
        <fullName evidence="14">Transcription release factor 2</fullName>
    </alternativeName>
</protein>
<dbReference type="InterPro" id="IPR000330">
    <property type="entry name" value="SNF2_N"/>
</dbReference>
<keyword evidence="12" id="KW-0539">Nucleus</keyword>
<evidence type="ECO:0000256" key="7">
    <source>
        <dbReference type="ARBA" id="ARBA00022806"/>
    </source>
</evidence>
<evidence type="ECO:0000256" key="10">
    <source>
        <dbReference type="ARBA" id="ARBA00023125"/>
    </source>
</evidence>
<evidence type="ECO:0000256" key="5">
    <source>
        <dbReference type="ARBA" id="ARBA00022741"/>
    </source>
</evidence>
<keyword evidence="4" id="KW-0597">Phosphoprotein</keyword>
<keyword evidence="10" id="KW-0238">DNA-binding</keyword>
<dbReference type="InterPro" id="IPR002464">
    <property type="entry name" value="DNA/RNA_helicase_DEAH_CS"/>
</dbReference>
<dbReference type="InterPro" id="IPR050628">
    <property type="entry name" value="SNF2_RAD54_helicase_TF"/>
</dbReference>
<evidence type="ECO:0000256" key="9">
    <source>
        <dbReference type="ARBA" id="ARBA00023015"/>
    </source>
</evidence>
<dbReference type="GO" id="GO:0003677">
    <property type="term" value="F:DNA binding"/>
    <property type="evidence" value="ECO:0007669"/>
    <property type="project" value="UniProtKB-KW"/>
</dbReference>
<accession>A0A8C7PZ46</accession>
<evidence type="ECO:0000313" key="19">
    <source>
        <dbReference type="Ensembl" id="ENSOMYP00000029362.2"/>
    </source>
</evidence>
<dbReference type="Pfam" id="PF00271">
    <property type="entry name" value="Helicase_C"/>
    <property type="match status" value="1"/>
</dbReference>
<dbReference type="GO" id="GO:0006281">
    <property type="term" value="P:DNA repair"/>
    <property type="evidence" value="ECO:0007669"/>
    <property type="project" value="TreeGrafter"/>
</dbReference>
<evidence type="ECO:0000256" key="15">
    <source>
        <dbReference type="ARBA" id="ARBA00082628"/>
    </source>
</evidence>
<reference evidence="19" key="1">
    <citation type="submission" date="2020-07" db="EMBL/GenBank/DDBJ databases">
        <title>A long reads based de novo assembly of the rainbow trout Arlee double haploid line genome.</title>
        <authorList>
            <person name="Gao G."/>
            <person name="Palti Y."/>
        </authorList>
    </citation>
    <scope>NUCLEOTIDE SEQUENCE [LARGE SCALE GENOMIC DNA]</scope>
</reference>
<dbReference type="SUPFAM" id="SSF52540">
    <property type="entry name" value="P-loop containing nucleoside triphosphate hydrolases"/>
    <property type="match status" value="2"/>
</dbReference>
<dbReference type="InterPro" id="IPR027417">
    <property type="entry name" value="P-loop_NTPase"/>
</dbReference>
<evidence type="ECO:0000256" key="8">
    <source>
        <dbReference type="ARBA" id="ARBA00022840"/>
    </source>
</evidence>
<name>A0A8C7PZ46_ONCMY</name>
<evidence type="ECO:0000256" key="12">
    <source>
        <dbReference type="ARBA" id="ARBA00023242"/>
    </source>
</evidence>
<dbReference type="AlphaFoldDB" id="A0A8C7PZ46"/>
<sequence length="987" mass="110027">MLKTGVKEGPNKGKSFYLCGERQLGSPCDFTKVAGIPASHCLLHEDSMVELQTLIRSQQQQGYRLYYRCVLGKNAGQRWCGNVPWTAPEAEKRSPLSDRQLQPSSLPPERNPFKAPGKTDQTSEWKRLQDGGRLEDESKGKNEKGGEKERLHKSVGKESEHGRGMEEEERGMSSPSESWRDKQLPAGMKIKKRVSGEENKESSETSPEEKEKTVKEMKDKNKNSNKDSQREAEKTSKGHHGYYPREPPTNSLKESGKHAGKKPSTDRMKSNPSDPNGTTSKDAQAHKSTEKTKTPIPQSDKPAQRLSTPTTEQDKEAEKMTASSSQQNQDKSHCGNQFGEWRCDEDDDDDVQFVSVQPGTQTTSLVPVPLVQRALTSFPGFQPASQVKGQREDPRALHSQLTAQLKQKKVRDTPVCVCYGPKRHQGKTSLYTTQCLNPSKPHIVHGYGTLIYCGVVVILIGQVPLLAHQRRALAWLLWRETQKPCGGILADDMGLGKTLTMIALILAQKKKQKEEEKDTKLEGWISRNDSSLAVSQGTLIICPASLVHHWKKEIERHVKSSRLSIYLYHGPNRQKNAKRETVSLPPLLRVAWARIVLDEAHNIKNPKVQTSLAVCKLRAKARWAVTGTPIQNNLLDIYALLKFLRCAPFDEFKLWKTQVDNGSKRGGERLNILTRTLLLRRTKDQMDSTGKPLVHDTQTHTHYVCLSPPPPVAREFGVSQADSVSSSQQTQGPTSTVHILSLLLRLRQSCCHLSLLKKTLDPSELQGDGISLSLEEQLNALCLSSEPSGPDPKATVSLNGSRFASDLFEDTHESTKIAAILTELKDIRQQSEAQKSVIVSQWTSMLHIVAVHLRRMGLSFAVIDGTVNPKRRMDLVEEFNTNPKGPQVMLVSLCAGGVGINLIGGNHLFLMDMHWNPALEDQACDRIYRVGQHRDVTIHRFVCEGTVEDKISILQEKKKDLAQKVLSGTGASFTKLSLADLRVIFGV</sequence>
<evidence type="ECO:0000256" key="13">
    <source>
        <dbReference type="ARBA" id="ARBA00070113"/>
    </source>
</evidence>
<evidence type="ECO:0000313" key="20">
    <source>
        <dbReference type="Proteomes" id="UP000694395"/>
    </source>
</evidence>
<dbReference type="Ensembl" id="ENSOMYT00000032037.2">
    <property type="protein sequence ID" value="ENSOMYP00000029362.2"/>
    <property type="gene ID" value="ENSOMYG00000012578.2"/>
</dbReference>
<dbReference type="PANTHER" id="PTHR45626:SF50">
    <property type="entry name" value="TRANSCRIPTION TERMINATION FACTOR 2"/>
    <property type="match status" value="1"/>
</dbReference>
<feature type="domain" description="Helicase C-terminal" evidence="18">
    <location>
        <begin position="816"/>
        <end position="982"/>
    </location>
</feature>
<dbReference type="Gene3D" id="3.40.50.10810">
    <property type="entry name" value="Tandem AAA-ATPase domain"/>
    <property type="match status" value="1"/>
</dbReference>
<evidence type="ECO:0000256" key="11">
    <source>
        <dbReference type="ARBA" id="ARBA00023163"/>
    </source>
</evidence>
<keyword evidence="9" id="KW-0805">Transcription regulation</keyword>
<dbReference type="InterPro" id="IPR049730">
    <property type="entry name" value="SNF2/RAD54-like_C"/>
</dbReference>
<dbReference type="GO" id="GO:0004386">
    <property type="term" value="F:helicase activity"/>
    <property type="evidence" value="ECO:0007669"/>
    <property type="project" value="UniProtKB-KW"/>
</dbReference>
<dbReference type="PANTHER" id="PTHR45626">
    <property type="entry name" value="TRANSCRIPTION TERMINATION FACTOR 2-RELATED"/>
    <property type="match status" value="1"/>
</dbReference>
<dbReference type="PROSITE" id="PS00690">
    <property type="entry name" value="DEAH_ATP_HELICASE"/>
    <property type="match status" value="1"/>
</dbReference>
<dbReference type="GeneTree" id="ENSGT00940000165376"/>
<keyword evidence="8" id="KW-0067">ATP-binding</keyword>
<evidence type="ECO:0000256" key="1">
    <source>
        <dbReference type="ARBA" id="ARBA00004123"/>
    </source>
</evidence>
<reference evidence="19" key="3">
    <citation type="submission" date="2025-09" db="UniProtKB">
        <authorList>
            <consortium name="Ensembl"/>
        </authorList>
    </citation>
    <scope>IDENTIFICATION</scope>
</reference>
<keyword evidence="11" id="KW-0804">Transcription</keyword>